<sequence length="171" mass="20141">MLQIVKMDEDKASEISNWDFGTEYQYYNLNGERHAIQVFLNGHYYAVLKGDNLFGFFCDGDQAQIEMMPEQPHTLDIGFALNPVYIGSGYGRLFIRMIMRFYYDTAGVHTFRLTVAKFNERAIHLYIALGFKFVREITMIEDGTVHIFFVMEHQFNLKTDEQMDDFIYSYN</sequence>
<dbReference type="PROSITE" id="PS51186">
    <property type="entry name" value="GNAT"/>
    <property type="match status" value="1"/>
</dbReference>
<dbReference type="EMBL" id="CP094348">
    <property type="protein sequence ID" value="UOB19829.1"/>
    <property type="molecule type" value="Genomic_DNA"/>
</dbReference>
<dbReference type="InterPro" id="IPR000182">
    <property type="entry name" value="GNAT_dom"/>
</dbReference>
<dbReference type="RefSeq" id="WP_243365205.1">
    <property type="nucleotide sequence ID" value="NZ_CP094348.1"/>
</dbReference>
<dbReference type="Gene3D" id="3.40.630.30">
    <property type="match status" value="1"/>
</dbReference>
<protein>
    <submittedName>
        <fullName evidence="2">GNAT family N-acetyltransferase</fullName>
    </submittedName>
</protein>
<reference evidence="2" key="1">
    <citation type="submission" date="2022-03" db="EMBL/GenBank/DDBJ databases">
        <authorList>
            <person name="Vrbovska V."/>
            <person name="Kovarovic V."/>
            <person name="Botka T."/>
            <person name="Pantucek R."/>
        </authorList>
    </citation>
    <scope>NUCLEOTIDE SEQUENCE</scope>
    <source>
        <strain evidence="2">CCM 2609</strain>
    </source>
</reference>
<gene>
    <name evidence="2" type="ORF">MRZ06_07220</name>
</gene>
<feature type="domain" description="N-acetyltransferase" evidence="1">
    <location>
        <begin position="2"/>
        <end position="156"/>
    </location>
</feature>
<organism evidence="2 3">
    <name type="scientific">Macrococcus armenti</name>
    <dbReference type="NCBI Taxonomy" id="2875764"/>
    <lineage>
        <taxon>Bacteria</taxon>
        <taxon>Bacillati</taxon>
        <taxon>Bacillota</taxon>
        <taxon>Bacilli</taxon>
        <taxon>Bacillales</taxon>
        <taxon>Staphylococcaceae</taxon>
        <taxon>Macrococcus</taxon>
    </lineage>
</organism>
<dbReference type="SUPFAM" id="SSF55729">
    <property type="entry name" value="Acyl-CoA N-acyltransferases (Nat)"/>
    <property type="match status" value="1"/>
</dbReference>
<reference evidence="2" key="2">
    <citation type="submission" date="2022-04" db="EMBL/GenBank/DDBJ databases">
        <title>Antimicrobial genetic elements in methicillin-resistant Macrococcus armenti.</title>
        <authorList>
            <person name="Keller J.E."/>
            <person name="Schwendener S."/>
            <person name="Pantucek R."/>
            <person name="Perreten V."/>
        </authorList>
    </citation>
    <scope>NUCLEOTIDE SEQUENCE</scope>
    <source>
        <strain evidence="2">CCM 2609</strain>
    </source>
</reference>
<evidence type="ECO:0000313" key="3">
    <source>
        <dbReference type="Proteomes" id="UP000830343"/>
    </source>
</evidence>
<evidence type="ECO:0000313" key="2">
    <source>
        <dbReference type="EMBL" id="UOB19829.1"/>
    </source>
</evidence>
<evidence type="ECO:0000259" key="1">
    <source>
        <dbReference type="PROSITE" id="PS51186"/>
    </source>
</evidence>
<dbReference type="Proteomes" id="UP000830343">
    <property type="component" value="Chromosome"/>
</dbReference>
<dbReference type="InterPro" id="IPR016181">
    <property type="entry name" value="Acyl_CoA_acyltransferase"/>
</dbReference>
<name>A0ABY3ZV17_9STAP</name>
<proteinExistence type="predicted"/>
<keyword evidence="3" id="KW-1185">Reference proteome</keyword>
<dbReference type="Pfam" id="PF00583">
    <property type="entry name" value="Acetyltransf_1"/>
    <property type="match status" value="1"/>
</dbReference>
<accession>A0ABY3ZV17</accession>